<dbReference type="Proteomes" id="UP000214603">
    <property type="component" value="Unassembled WGS sequence"/>
</dbReference>
<dbReference type="PANTHER" id="PTHR36440:SF1">
    <property type="entry name" value="PUTATIVE (AFU_ORTHOLOGUE AFUA_8G07350)-RELATED"/>
    <property type="match status" value="1"/>
</dbReference>
<sequence length="150" mass="15834">MGSDNVAASNVMEVGQLRIRYLVDGSHKGEMGVFELTVPAGAHVPPPHSHTRNEECVYGLAGTLRYSVDGIVRDLAPGDCMFSPRGAVHSFSNPHQDTARALIVISPDIGAQYFRDVGAIINAGGAPDLGKLITVMSRYGLVPVPAAPVK</sequence>
<organism evidence="2 3">
    <name type="scientific">Candidimonas nitroreducens</name>
    <dbReference type="NCBI Taxonomy" id="683354"/>
    <lineage>
        <taxon>Bacteria</taxon>
        <taxon>Pseudomonadati</taxon>
        <taxon>Pseudomonadota</taxon>
        <taxon>Betaproteobacteria</taxon>
        <taxon>Burkholderiales</taxon>
        <taxon>Alcaligenaceae</taxon>
        <taxon>Candidimonas</taxon>
    </lineage>
</organism>
<comment type="caution">
    <text evidence="2">The sequence shown here is derived from an EMBL/GenBank/DDBJ whole genome shotgun (WGS) entry which is preliminary data.</text>
</comment>
<keyword evidence="3" id="KW-1185">Reference proteome</keyword>
<dbReference type="Pfam" id="PF07883">
    <property type="entry name" value="Cupin_2"/>
    <property type="match status" value="1"/>
</dbReference>
<dbReference type="InterPro" id="IPR014710">
    <property type="entry name" value="RmlC-like_jellyroll"/>
</dbReference>
<reference evidence="3" key="1">
    <citation type="submission" date="2017-06" db="EMBL/GenBank/DDBJ databases">
        <title>Herbaspirillum phytohormonus sp. nov., isolated from the root nodule of Robinia pseudoacacia in lead-zinc mine.</title>
        <authorList>
            <person name="Fan M."/>
            <person name="Lin Y."/>
        </authorList>
    </citation>
    <scope>NUCLEOTIDE SEQUENCE [LARGE SCALE GENOMIC DNA]</scope>
    <source>
        <strain evidence="3">SC-089</strain>
    </source>
</reference>
<proteinExistence type="predicted"/>
<dbReference type="PANTHER" id="PTHR36440">
    <property type="entry name" value="PUTATIVE (AFU_ORTHOLOGUE AFUA_8G07350)-RELATED"/>
    <property type="match status" value="1"/>
</dbReference>
<dbReference type="Gene3D" id="2.60.120.10">
    <property type="entry name" value="Jelly Rolls"/>
    <property type="match status" value="1"/>
</dbReference>
<accession>A0A225MAR5</accession>
<protein>
    <submittedName>
        <fullName evidence="2">Cupin</fullName>
    </submittedName>
</protein>
<dbReference type="SUPFAM" id="SSF51182">
    <property type="entry name" value="RmlC-like cupins"/>
    <property type="match status" value="1"/>
</dbReference>
<dbReference type="OrthoDB" id="2648023at2"/>
<dbReference type="InterPro" id="IPR011051">
    <property type="entry name" value="RmlC_Cupin_sf"/>
</dbReference>
<evidence type="ECO:0000313" key="2">
    <source>
        <dbReference type="EMBL" id="OWT58306.1"/>
    </source>
</evidence>
<name>A0A225MAR5_9BURK</name>
<dbReference type="InterPro" id="IPR013096">
    <property type="entry name" value="Cupin_2"/>
</dbReference>
<evidence type="ECO:0000259" key="1">
    <source>
        <dbReference type="Pfam" id="PF07883"/>
    </source>
</evidence>
<dbReference type="RefSeq" id="WP_088604217.1">
    <property type="nucleotide sequence ID" value="NZ_NJIH01000008.1"/>
</dbReference>
<dbReference type="InterPro" id="IPR053146">
    <property type="entry name" value="QDO-like"/>
</dbReference>
<dbReference type="EMBL" id="NJIH01000008">
    <property type="protein sequence ID" value="OWT58306.1"/>
    <property type="molecule type" value="Genomic_DNA"/>
</dbReference>
<feature type="domain" description="Cupin type-2" evidence="1">
    <location>
        <begin position="35"/>
        <end position="104"/>
    </location>
</feature>
<dbReference type="AlphaFoldDB" id="A0A225MAR5"/>
<evidence type="ECO:0000313" key="3">
    <source>
        <dbReference type="Proteomes" id="UP000214603"/>
    </source>
</evidence>
<gene>
    <name evidence="2" type="ORF">CEY11_15055</name>
</gene>